<dbReference type="PATRIC" id="fig|1217651.3.peg.783"/>
<comment type="caution">
    <text evidence="1">The sequence shown here is derived from an EMBL/GenBank/DDBJ whole genome shotgun (WGS) entry which is preliminary data.</text>
</comment>
<evidence type="ECO:0000313" key="1">
    <source>
        <dbReference type="EMBL" id="ENV23278.1"/>
    </source>
</evidence>
<accession>N8YUP1</accession>
<dbReference type="AlphaFoldDB" id="N8YUP1"/>
<sequence>MMSENYLQRAIEPNELYSVEAIYQKMQLVFQQHERLLVLLDETLAPHIFDDLKKSLRSDKIIYIPLAKGNGYKDTPLFFFEITDEKILKDIGLQLAEHLFHNFDISNNEYLVYGFGTSDYENDELNRKFKASLVLQDIESKILFRWYDPRVMIYLDQIFNEPQMNSLLGNFNQWHFIHPTGYYQWDNIAQKKLVRKTINKISAQQSLALDLISPSNIVYKNLADFDVINISEIELKQILRNLHVALNIFNIEKYSDIVGYGLYSFVLGERFMWHPYVQEILKLNWKVQPEDHDFINAMNYISTDDWVLIRNDLKKYNLGT</sequence>
<dbReference type="HOGENOM" id="CLU_890320_0_0_6"/>
<evidence type="ECO:0000313" key="2">
    <source>
        <dbReference type="Proteomes" id="UP000013270"/>
    </source>
</evidence>
<dbReference type="Proteomes" id="UP000013270">
    <property type="component" value="Unassembled WGS sequence"/>
</dbReference>
<protein>
    <recommendedName>
        <fullName evidence="3">DUF4123 domain-containing protein</fullName>
    </recommendedName>
</protein>
<name>N8YUP1_ACIBZ</name>
<reference evidence="1 2" key="1">
    <citation type="submission" date="2013-02" db="EMBL/GenBank/DDBJ databases">
        <title>The Genome Sequence of Acinetobacter bereziniae NIPH 3.</title>
        <authorList>
            <consortium name="The Broad Institute Genome Sequencing Platform"/>
            <consortium name="The Broad Institute Genome Sequencing Center for Infectious Disease"/>
            <person name="Cerqueira G."/>
            <person name="Feldgarden M."/>
            <person name="Courvalin P."/>
            <person name="Perichon B."/>
            <person name="Grillot-Courvalin C."/>
            <person name="Clermont D."/>
            <person name="Rocha E."/>
            <person name="Yoon E.-J."/>
            <person name="Nemec A."/>
            <person name="Walker B."/>
            <person name="Young S.K."/>
            <person name="Zeng Q."/>
            <person name="Gargeya S."/>
            <person name="Fitzgerald M."/>
            <person name="Haas B."/>
            <person name="Abouelleil A."/>
            <person name="Alvarado L."/>
            <person name="Arachchi H.M."/>
            <person name="Berlin A.M."/>
            <person name="Chapman S.B."/>
            <person name="Dewar J."/>
            <person name="Goldberg J."/>
            <person name="Griggs A."/>
            <person name="Gujja S."/>
            <person name="Hansen M."/>
            <person name="Howarth C."/>
            <person name="Imamovic A."/>
            <person name="Larimer J."/>
            <person name="McCowan C."/>
            <person name="Murphy C."/>
            <person name="Neiman D."/>
            <person name="Pearson M."/>
            <person name="Priest M."/>
            <person name="Roberts A."/>
            <person name="Saif S."/>
            <person name="Shea T."/>
            <person name="Sisk P."/>
            <person name="Sykes S."/>
            <person name="Wortman J."/>
            <person name="Nusbaum C."/>
            <person name="Birren B."/>
        </authorList>
    </citation>
    <scope>NUCLEOTIDE SEQUENCE [LARGE SCALE GENOMIC DNA]</scope>
    <source>
        <strain evidence="1 2">NIPH 3</strain>
    </source>
</reference>
<gene>
    <name evidence="1" type="ORF">F963_00811</name>
</gene>
<dbReference type="EMBL" id="APPK01000017">
    <property type="protein sequence ID" value="ENV23278.1"/>
    <property type="molecule type" value="Genomic_DNA"/>
</dbReference>
<organism evidence="1 2">
    <name type="scientific">Acinetobacter bereziniae NIPH 3</name>
    <dbReference type="NCBI Taxonomy" id="1217651"/>
    <lineage>
        <taxon>Bacteria</taxon>
        <taxon>Pseudomonadati</taxon>
        <taxon>Pseudomonadota</taxon>
        <taxon>Gammaproteobacteria</taxon>
        <taxon>Moraxellales</taxon>
        <taxon>Moraxellaceae</taxon>
        <taxon>Acinetobacter</taxon>
    </lineage>
</organism>
<evidence type="ECO:0008006" key="3">
    <source>
        <dbReference type="Google" id="ProtNLM"/>
    </source>
</evidence>
<proteinExistence type="predicted"/>